<dbReference type="Gene3D" id="1.10.340.70">
    <property type="match status" value="1"/>
</dbReference>
<accession>A0A7R8CQV8</accession>
<dbReference type="EMBL" id="HG994582">
    <property type="protein sequence ID" value="CAF2898905.1"/>
    <property type="molecule type" value="Genomic_DNA"/>
</dbReference>
<dbReference type="PANTHER" id="PTHR38681:SF1">
    <property type="entry name" value="RETROVIRUS-RELATED POL POLYPROTEIN FROM TRANSPOSON 412-LIKE PROTEIN"/>
    <property type="match status" value="1"/>
</dbReference>
<dbReference type="AlphaFoldDB" id="A0A7R8CQV8"/>
<protein>
    <submittedName>
        <fullName evidence="2">(salmon louse) hypothetical protein</fullName>
    </submittedName>
</protein>
<reference evidence="2" key="1">
    <citation type="submission" date="2021-02" db="EMBL/GenBank/DDBJ databases">
        <authorList>
            <person name="Bekaert M."/>
        </authorList>
    </citation>
    <scope>NUCLEOTIDE SEQUENCE</scope>
    <source>
        <strain evidence="2">IoA-00</strain>
    </source>
</reference>
<evidence type="ECO:0000313" key="2">
    <source>
        <dbReference type="EMBL" id="CAF2898905.1"/>
    </source>
</evidence>
<evidence type="ECO:0000313" key="3">
    <source>
        <dbReference type="Proteomes" id="UP000675881"/>
    </source>
</evidence>
<proteinExistence type="predicted"/>
<name>A0A7R8CQV8_LEPSM</name>
<feature type="domain" description="Integrase zinc-binding" evidence="1">
    <location>
        <begin position="183"/>
        <end position="237"/>
    </location>
</feature>
<dbReference type="Proteomes" id="UP000675881">
    <property type="component" value="Chromosome 3"/>
</dbReference>
<sequence length="363" mass="41049">MFFQLLLLLGEKGTVARRREQFPIKGHSSPEVGKSGEEFFLGHHVPAAGISPLRSKYRAILNFSKPTTQRCFTVLNPLYLRIKPGKKGQRDLTWNDEANIAFEAANFFFERRVKSLRRPLQKSSLSYGTDVITYTTIADALASSTELHEMLDNPTIKIQKISITGTNISLYADVSSNPYIPYIPQRFRHKMFVKLHGLSHRGIRASQCLMTSRFIWPSINKDVLQWTRTCIKCQTAKVMHHTVSPPQAFTPISTRFKHLILTLKTAWTSSLPLILLGIRSALNEDLGLSSSEIVLGITLRLPGEFMCISTTLDSCSPREFTIQLKEAMSQLKSVSSRETKPKKILVSQDLMECTPICWSDMMP</sequence>
<gene>
    <name evidence="2" type="ORF">LSAA_6988</name>
</gene>
<dbReference type="Pfam" id="PF17921">
    <property type="entry name" value="Integrase_H2C2"/>
    <property type="match status" value="1"/>
</dbReference>
<dbReference type="PANTHER" id="PTHR38681">
    <property type="entry name" value="RETROVIRUS-RELATED POL POLYPROTEIN FROM TRANSPOSON 412-LIKE PROTEIN-RELATED"/>
    <property type="match status" value="1"/>
</dbReference>
<evidence type="ECO:0000259" key="1">
    <source>
        <dbReference type="Pfam" id="PF17921"/>
    </source>
</evidence>
<dbReference type="InterPro" id="IPR041588">
    <property type="entry name" value="Integrase_H2C2"/>
</dbReference>
<organism evidence="2 3">
    <name type="scientific">Lepeophtheirus salmonis</name>
    <name type="common">Salmon louse</name>
    <name type="synonym">Caligus salmonis</name>
    <dbReference type="NCBI Taxonomy" id="72036"/>
    <lineage>
        <taxon>Eukaryota</taxon>
        <taxon>Metazoa</taxon>
        <taxon>Ecdysozoa</taxon>
        <taxon>Arthropoda</taxon>
        <taxon>Crustacea</taxon>
        <taxon>Multicrustacea</taxon>
        <taxon>Hexanauplia</taxon>
        <taxon>Copepoda</taxon>
        <taxon>Siphonostomatoida</taxon>
        <taxon>Caligidae</taxon>
        <taxon>Lepeophtheirus</taxon>
    </lineage>
</organism>
<keyword evidence="3" id="KW-1185">Reference proteome</keyword>